<reference evidence="2 3" key="1">
    <citation type="submission" date="2022-12" db="EMBL/GenBank/DDBJ databases">
        <title>Dasania phycosphaerae sp. nov., isolated from particulate material of the south coast of Korea.</title>
        <authorList>
            <person name="Jiang Y."/>
        </authorList>
    </citation>
    <scope>NUCLEOTIDE SEQUENCE [LARGE SCALE GENOMIC DNA]</scope>
    <source>
        <strain evidence="2 3">GY-19</strain>
    </source>
</reference>
<dbReference type="InterPro" id="IPR012902">
    <property type="entry name" value="N_methyl_site"/>
</dbReference>
<keyword evidence="3" id="KW-1185">Reference proteome</keyword>
<name>A0A9J6RL88_9GAMM</name>
<keyword evidence="1" id="KW-0472">Membrane</keyword>
<dbReference type="EMBL" id="JAPTGG010000007">
    <property type="protein sequence ID" value="MCZ0865486.1"/>
    <property type="molecule type" value="Genomic_DNA"/>
</dbReference>
<comment type="caution">
    <text evidence="2">The sequence shown here is derived from an EMBL/GenBank/DDBJ whole genome shotgun (WGS) entry which is preliminary data.</text>
</comment>
<dbReference type="Proteomes" id="UP001069090">
    <property type="component" value="Unassembled WGS sequence"/>
</dbReference>
<keyword evidence="1" id="KW-0812">Transmembrane</keyword>
<evidence type="ECO:0000313" key="2">
    <source>
        <dbReference type="EMBL" id="MCZ0865486.1"/>
    </source>
</evidence>
<organism evidence="2 3">
    <name type="scientific">Dasania phycosphaerae</name>
    <dbReference type="NCBI Taxonomy" id="2950436"/>
    <lineage>
        <taxon>Bacteria</taxon>
        <taxon>Pseudomonadati</taxon>
        <taxon>Pseudomonadota</taxon>
        <taxon>Gammaproteobacteria</taxon>
        <taxon>Cellvibrionales</taxon>
        <taxon>Spongiibacteraceae</taxon>
        <taxon>Dasania</taxon>
    </lineage>
</organism>
<evidence type="ECO:0000313" key="3">
    <source>
        <dbReference type="Proteomes" id="UP001069090"/>
    </source>
</evidence>
<dbReference type="SUPFAM" id="SSF54523">
    <property type="entry name" value="Pili subunits"/>
    <property type="match status" value="1"/>
</dbReference>
<dbReference type="AlphaFoldDB" id="A0A9J6RL88"/>
<dbReference type="InterPro" id="IPR045584">
    <property type="entry name" value="Pilin-like"/>
</dbReference>
<sequence>MRPLNKVQGFTLVEMVSVIVLLGLLSAGATLFIGDSVRIYNDNTRRAELSQQGRFAVERVSRELRNALPGSIRVLDECIEFAPIAAASSYLNFVADGHYTNLQAAGFNYTPGSNQRVAVHSIESKDVYNYSRKAVVDLASVAGSDSDLQRQVNFTNYTPPGHKFRSESSSKRFYIIDEPVSFCVRNNELIRHDGYGWIQNQTTAVASLGPGYPIAVDIQLSDSGTVTPFTYTPGVLARSAVVHIDFRFSNAQASDEWVRFSHEVFVRNVP</sequence>
<dbReference type="Pfam" id="PF07963">
    <property type="entry name" value="N_methyl"/>
    <property type="match status" value="1"/>
</dbReference>
<evidence type="ECO:0000256" key="1">
    <source>
        <dbReference type="SAM" id="Phobius"/>
    </source>
</evidence>
<feature type="transmembrane region" description="Helical" evidence="1">
    <location>
        <begin position="12"/>
        <end position="33"/>
    </location>
</feature>
<proteinExistence type="predicted"/>
<dbReference type="NCBIfam" id="TIGR02532">
    <property type="entry name" value="IV_pilin_GFxxxE"/>
    <property type="match status" value="1"/>
</dbReference>
<accession>A0A9J6RL88</accession>
<dbReference type="RefSeq" id="WP_258331633.1">
    <property type="nucleotide sequence ID" value="NZ_JAPTGG010000007.1"/>
</dbReference>
<gene>
    <name evidence="2" type="ORF">O0V09_09760</name>
</gene>
<keyword evidence="1" id="KW-1133">Transmembrane helix</keyword>
<dbReference type="PROSITE" id="PS00409">
    <property type="entry name" value="PROKAR_NTER_METHYL"/>
    <property type="match status" value="1"/>
</dbReference>
<protein>
    <submittedName>
        <fullName evidence="2">Type II secretion system protein</fullName>
    </submittedName>
</protein>